<protein>
    <submittedName>
        <fullName evidence="2">G3001 protein</fullName>
    </submittedName>
</protein>
<name>A0ABP1FLR8_9CHLO</name>
<sequence>MEHPEDDRPPCTPAPYHSAKGLELPDWNAGFKLSSPTFSRAAPARTPMRLGPPQRTPQAQKPTFKTPALPAFGRTPYTGSASVPRAPGLADLPNVTQADFWLNRASVQENDGKFKAALEALETGLARRAAPTQALTRAISSLRAKMAKPADAPVKQAVAEVMQTPVPARAAGKDGRRTSHVRFCTPAPPAYVPLPTPSQTAGVNSCNAGSTPFFSGGRHSKMPDLAEADVPVGSPTTVSRKLLQPVLLDTIRKLRTRSALGLAASSGAANAGVTPGPALQTPAPAAGMFSRAAKVEAQGNPGKGAGMFGDAAAEDGVSKQDALPEQDRFLMSSVASPHTGALTMPAADLGSFRATPRANDTPCSEWSSGASTASIASHMRTCARTGEIDMHDTPAHKTAPRQQPFAAPLDTVGKGTPSVLINPLYGNTPSTGSFDESCTPATVPRSTKRRETIFMTPSSSHGAAAPLMGTAGVRNLFFPAIDEESEGGEPDAEPPIARFAQLALSGEQSQGEEIEALGADACETATQAAQHSAEASAAEAHADEDTVARTAGTPDDSTAVAVASAAGPAEDDSMDTQALGPDSAELSPTEDELAIVAADEAPRVAPRTPSSALRRRRTDADENDAPTPLRNPLRIPTPARAKPPVGRNEMKGLFAGADAPNPAQLAAMGSRNALSPRRATALMRETLGHTTLLTPVRRSARKPSQAPASAGRIMAATGFAYAPNEALQARMAHLAAEGKLVLGDAQDPGIRACLTEVEAREESPVLLEGLPLSEIDPVKQLAEQLDACALEDPMTALMKAEETTPSGSFPEVFPPSSPSRNDGSPKIQEAVTPDIKRLTRSALKKAASASVQKTSRRGSREVSPSENSIRDGLRRSARVSTPKC</sequence>
<feature type="compositionally biased region" description="Low complexity" evidence="1">
    <location>
        <begin position="554"/>
        <end position="568"/>
    </location>
</feature>
<feature type="compositionally biased region" description="Low complexity" evidence="1">
    <location>
        <begin position="525"/>
        <end position="539"/>
    </location>
</feature>
<dbReference type="EMBL" id="CAXHTA020000004">
    <property type="protein sequence ID" value="CAL5220906.1"/>
    <property type="molecule type" value="Genomic_DNA"/>
</dbReference>
<feature type="region of interest" description="Disordered" evidence="1">
    <location>
        <begin position="1"/>
        <end position="20"/>
    </location>
</feature>
<keyword evidence="3" id="KW-1185">Reference proteome</keyword>
<reference evidence="2 3" key="1">
    <citation type="submission" date="2024-06" db="EMBL/GenBank/DDBJ databases">
        <authorList>
            <person name="Kraege A."/>
            <person name="Thomma B."/>
        </authorList>
    </citation>
    <scope>NUCLEOTIDE SEQUENCE [LARGE SCALE GENOMIC DNA]</scope>
</reference>
<evidence type="ECO:0000313" key="2">
    <source>
        <dbReference type="EMBL" id="CAL5220906.1"/>
    </source>
</evidence>
<comment type="caution">
    <text evidence="2">The sequence shown here is derived from an EMBL/GenBank/DDBJ whole genome shotgun (WGS) entry which is preliminary data.</text>
</comment>
<gene>
    <name evidence="2" type="primary">g3001</name>
    <name evidence="2" type="ORF">VP750_LOCUS2565</name>
</gene>
<feature type="region of interest" description="Disordered" evidence="1">
    <location>
        <begin position="801"/>
        <end position="884"/>
    </location>
</feature>
<dbReference type="Proteomes" id="UP001497392">
    <property type="component" value="Unassembled WGS sequence"/>
</dbReference>
<feature type="region of interest" description="Disordered" evidence="1">
    <location>
        <begin position="33"/>
        <end position="72"/>
    </location>
</feature>
<proteinExistence type="predicted"/>
<evidence type="ECO:0000313" key="3">
    <source>
        <dbReference type="Proteomes" id="UP001497392"/>
    </source>
</evidence>
<accession>A0ABP1FLR8</accession>
<feature type="region of interest" description="Disordered" evidence="1">
    <location>
        <begin position="525"/>
        <end position="645"/>
    </location>
</feature>
<organism evidence="2 3">
    <name type="scientific">Coccomyxa viridis</name>
    <dbReference type="NCBI Taxonomy" id="1274662"/>
    <lineage>
        <taxon>Eukaryota</taxon>
        <taxon>Viridiplantae</taxon>
        <taxon>Chlorophyta</taxon>
        <taxon>core chlorophytes</taxon>
        <taxon>Trebouxiophyceae</taxon>
        <taxon>Trebouxiophyceae incertae sedis</taxon>
        <taxon>Coccomyxaceae</taxon>
        <taxon>Coccomyxa</taxon>
    </lineage>
</organism>
<evidence type="ECO:0000256" key="1">
    <source>
        <dbReference type="SAM" id="MobiDB-lite"/>
    </source>
</evidence>